<feature type="binding site" evidence="2">
    <location>
        <position position="107"/>
    </location>
    <ligand>
        <name>Mn(2+)</name>
        <dbReference type="ChEBI" id="CHEBI:29035"/>
        <label>2</label>
    </ligand>
</feature>
<dbReference type="PANTHER" id="PTHR11014:SF63">
    <property type="entry name" value="METALLOPEPTIDASE, PUTATIVE (AFU_ORTHOLOGUE AFUA_6G09600)-RELATED"/>
    <property type="match status" value="1"/>
</dbReference>
<dbReference type="GO" id="GO:0019877">
    <property type="term" value="P:diaminopimelate biosynthetic process"/>
    <property type="evidence" value="ECO:0007669"/>
    <property type="project" value="UniProtKB-ARBA"/>
</dbReference>
<dbReference type="SUPFAM" id="SSF53187">
    <property type="entry name" value="Zn-dependent exopeptidases"/>
    <property type="match status" value="1"/>
</dbReference>
<reference evidence="4 5" key="1">
    <citation type="journal article" date="2014" name="Int. J. Syst. Evol. Microbiol.">
        <title>Complete genome sequence of Corynebacterium casei LMG S-19264T (=DSM 44701T), isolated from a smear-ripened cheese.</title>
        <authorList>
            <consortium name="US DOE Joint Genome Institute (JGI-PGF)"/>
            <person name="Walter F."/>
            <person name="Albersmeier A."/>
            <person name="Kalinowski J."/>
            <person name="Ruckert C."/>
        </authorList>
    </citation>
    <scope>NUCLEOTIDE SEQUENCE [LARGE SCALE GENOMIC DNA]</scope>
    <source>
        <strain evidence="4 5">CGMCC 1.15286</strain>
    </source>
</reference>
<evidence type="ECO:0000313" key="4">
    <source>
        <dbReference type="EMBL" id="GGG55046.1"/>
    </source>
</evidence>
<dbReference type="Proteomes" id="UP000600247">
    <property type="component" value="Unassembled WGS sequence"/>
</dbReference>
<dbReference type="Gene3D" id="3.30.70.360">
    <property type="match status" value="1"/>
</dbReference>
<comment type="caution">
    <text evidence="4">The sequence shown here is derived from an EMBL/GenBank/DDBJ whole genome shotgun (WGS) entry which is preliminary data.</text>
</comment>
<feature type="binding site" evidence="2">
    <location>
        <position position="141"/>
    </location>
    <ligand>
        <name>Mn(2+)</name>
        <dbReference type="ChEBI" id="CHEBI:29035"/>
        <label>2</label>
    </ligand>
</feature>
<dbReference type="InterPro" id="IPR036264">
    <property type="entry name" value="Bact_exopeptidase_dim_dom"/>
</dbReference>
<dbReference type="FunFam" id="3.30.70.360:FF:000001">
    <property type="entry name" value="N-acetyldiaminopimelate deacetylase"/>
    <property type="match status" value="1"/>
</dbReference>
<accession>A0A917LSZ3</accession>
<dbReference type="NCBIfam" id="TIGR01891">
    <property type="entry name" value="amidohydrolases"/>
    <property type="match status" value="1"/>
</dbReference>
<keyword evidence="2" id="KW-0479">Metal-binding</keyword>
<feature type="binding site" evidence="2">
    <location>
        <position position="365"/>
    </location>
    <ligand>
        <name>Mn(2+)</name>
        <dbReference type="ChEBI" id="CHEBI:29035"/>
        <label>2</label>
    </ligand>
</feature>
<keyword evidence="1" id="KW-0378">Hydrolase</keyword>
<comment type="cofactor">
    <cofactor evidence="2">
        <name>Mn(2+)</name>
        <dbReference type="ChEBI" id="CHEBI:29035"/>
    </cofactor>
    <text evidence="2">The Mn(2+) ion enhances activity.</text>
</comment>
<dbReference type="RefSeq" id="WP_188887334.1">
    <property type="nucleotide sequence ID" value="NZ_BMHY01000001.1"/>
</dbReference>
<evidence type="ECO:0000256" key="2">
    <source>
        <dbReference type="PIRSR" id="PIRSR005962-1"/>
    </source>
</evidence>
<dbReference type="PIRSF" id="PIRSF005962">
    <property type="entry name" value="Pept_M20D_amidohydro"/>
    <property type="match status" value="1"/>
</dbReference>
<dbReference type="SUPFAM" id="SSF55031">
    <property type="entry name" value="Bacterial exopeptidase dimerisation domain"/>
    <property type="match status" value="1"/>
</dbReference>
<dbReference type="InterPro" id="IPR011650">
    <property type="entry name" value="Peptidase_M20_dimer"/>
</dbReference>
<proteinExistence type="predicted"/>
<evidence type="ECO:0000313" key="5">
    <source>
        <dbReference type="Proteomes" id="UP000600247"/>
    </source>
</evidence>
<feature type="binding site" evidence="2">
    <location>
        <position position="105"/>
    </location>
    <ligand>
        <name>Mn(2+)</name>
        <dbReference type="ChEBI" id="CHEBI:29035"/>
        <label>2</label>
    </ligand>
</feature>
<dbReference type="GO" id="GO:0046872">
    <property type="term" value="F:metal ion binding"/>
    <property type="evidence" value="ECO:0007669"/>
    <property type="project" value="UniProtKB-KW"/>
</dbReference>
<organism evidence="4 5">
    <name type="scientific">Paenibacillus radicis</name>
    <name type="common">ex Gao et al. 2016</name>
    <dbReference type="NCBI Taxonomy" id="1737354"/>
    <lineage>
        <taxon>Bacteria</taxon>
        <taxon>Bacillati</taxon>
        <taxon>Bacillota</taxon>
        <taxon>Bacilli</taxon>
        <taxon>Bacillales</taxon>
        <taxon>Paenibacillaceae</taxon>
        <taxon>Paenibacillus</taxon>
    </lineage>
</organism>
<name>A0A917LSZ3_9BACL</name>
<evidence type="ECO:0000259" key="3">
    <source>
        <dbReference type="Pfam" id="PF07687"/>
    </source>
</evidence>
<gene>
    <name evidence="4" type="primary">yhaA</name>
    <name evidence="4" type="ORF">GCM10010918_04860</name>
</gene>
<feature type="domain" description="Peptidase M20 dimerisation" evidence="3">
    <location>
        <begin position="190"/>
        <end position="281"/>
    </location>
</feature>
<dbReference type="InterPro" id="IPR002933">
    <property type="entry name" value="Peptidase_M20"/>
</dbReference>
<dbReference type="Pfam" id="PF07687">
    <property type="entry name" value="M20_dimer"/>
    <property type="match status" value="1"/>
</dbReference>
<keyword evidence="5" id="KW-1185">Reference proteome</keyword>
<dbReference type="Gene3D" id="3.40.630.10">
    <property type="entry name" value="Zn peptidases"/>
    <property type="match status" value="1"/>
</dbReference>
<sequence>MPLLEKLHPALENGHPDVVQWRRYLHQHPELSFQEQHTPLFIAEKLRSYGIEVREAVGGKGVVGTLKGGLPGLTIGLRADFDALPIQDEKDTEYRSTVDGVMHACGHDGHTAALLGTARVLSGIREQLHGTVVFLFQHAEEKPPGGAKFMIEDGCLDGVDYVYGAHLATDMPVGKAGLCEGYMMAAVDAFEIRIIGKGGHGARPEQTVDAIVIGSELVGKLQQIVSRRISPMKQAVVSVGVFQAGNAFNVIASEARIEGTVRSFDAAIRKQIEAEIRLIVQGLCEASHCQYELHYLNGYPALFNPREQTALMRKLIEETNGDDAFVEAEAAMGAEDFAYYLLERPGAYFRVGAHNDSEHTKYPHHHPKFDFDEQALFETQKLFLAIIGHYLIK</sequence>
<keyword evidence="2" id="KW-0464">Manganese</keyword>
<dbReference type="Pfam" id="PF01546">
    <property type="entry name" value="Peptidase_M20"/>
    <property type="match status" value="1"/>
</dbReference>
<dbReference type="EMBL" id="BMHY01000001">
    <property type="protein sequence ID" value="GGG55046.1"/>
    <property type="molecule type" value="Genomic_DNA"/>
</dbReference>
<evidence type="ECO:0000256" key="1">
    <source>
        <dbReference type="ARBA" id="ARBA00022801"/>
    </source>
</evidence>
<protein>
    <submittedName>
        <fullName evidence="4">Amidohydrolase YhaA</fullName>
    </submittedName>
</protein>
<feature type="binding site" evidence="2">
    <location>
        <position position="166"/>
    </location>
    <ligand>
        <name>Mn(2+)</name>
        <dbReference type="ChEBI" id="CHEBI:29035"/>
        <label>2</label>
    </ligand>
</feature>
<dbReference type="PANTHER" id="PTHR11014">
    <property type="entry name" value="PEPTIDASE M20 FAMILY MEMBER"/>
    <property type="match status" value="1"/>
</dbReference>
<dbReference type="InterPro" id="IPR017439">
    <property type="entry name" value="Amidohydrolase"/>
</dbReference>
<dbReference type="AlphaFoldDB" id="A0A917LSZ3"/>
<dbReference type="GO" id="GO:0050118">
    <property type="term" value="F:N-acetyldiaminopimelate deacetylase activity"/>
    <property type="evidence" value="ECO:0007669"/>
    <property type="project" value="UniProtKB-ARBA"/>
</dbReference>